<evidence type="ECO:0000313" key="2">
    <source>
        <dbReference type="EMBL" id="AIT05464.1"/>
    </source>
</evidence>
<keyword evidence="3" id="KW-1185">Reference proteome</keyword>
<dbReference type="STRING" id="1549858.MC45_02550"/>
<protein>
    <submittedName>
        <fullName evidence="2">Uncharacterized protein</fullName>
    </submittedName>
</protein>
<dbReference type="eggNOG" id="COG4805">
    <property type="taxonomic scope" value="Bacteria"/>
</dbReference>
<organism evidence="2 3">
    <name type="scientific">Sphingomonas taxi</name>
    <dbReference type="NCBI Taxonomy" id="1549858"/>
    <lineage>
        <taxon>Bacteria</taxon>
        <taxon>Pseudomonadati</taxon>
        <taxon>Pseudomonadota</taxon>
        <taxon>Alphaproteobacteria</taxon>
        <taxon>Sphingomonadales</taxon>
        <taxon>Sphingomonadaceae</taxon>
        <taxon>Sphingomonas</taxon>
    </lineage>
</organism>
<dbReference type="RefSeq" id="WP_038659123.1">
    <property type="nucleotide sequence ID" value="NZ_CP009571.1"/>
</dbReference>
<keyword evidence="1" id="KW-0732">Signal</keyword>
<gene>
    <name evidence="2" type="ORF">MC45_02550</name>
</gene>
<evidence type="ECO:0000313" key="3">
    <source>
        <dbReference type="Proteomes" id="UP000033200"/>
    </source>
</evidence>
<feature type="chain" id="PRO_5001934142" evidence="1">
    <location>
        <begin position="24"/>
        <end position="761"/>
    </location>
</feature>
<reference evidence="2 3" key="1">
    <citation type="submission" date="2014-09" db="EMBL/GenBank/DDBJ databases">
        <title>Using Illumina technology Improving SMRT sequencing Genome Assembly by RASTools.</title>
        <authorList>
            <person name="Zhou Y."/>
            <person name="Ma T."/>
            <person name="Liu T."/>
        </authorList>
    </citation>
    <scope>NUCLEOTIDE SEQUENCE [LARGE SCALE GENOMIC DNA]</scope>
    <source>
        <strain evidence="2 3">ATCC 55669</strain>
    </source>
</reference>
<dbReference type="Proteomes" id="UP000033200">
    <property type="component" value="Chromosome"/>
</dbReference>
<dbReference type="AlphaFoldDB" id="A0A097ED11"/>
<dbReference type="EMBL" id="CP009571">
    <property type="protein sequence ID" value="AIT05464.1"/>
    <property type="molecule type" value="Genomic_DNA"/>
</dbReference>
<feature type="signal peptide" evidence="1">
    <location>
        <begin position="1"/>
        <end position="23"/>
    </location>
</feature>
<sequence length="761" mass="82411">MAVRWRVPIGVVLAAALATRALGSGDPTPRPVYVFADPQDATERAALAGGRLPIVKGATTDALLFLDWRRLTGLQVGQSAADALVAPCCGTPATRQHDWLDVRRTIPGATEVYWIAAERNGPNFVAIPTCFDDAFTTAAATLADRARRYGRAAPAVRAWLDAQDAVFAACSKPVAALAPLPAAAPSWLRSDRAYQEAALALYNGQADEAARRFAAIAGDVASPWRPSGLYLSARALLRAAIDAPAPARLAAAHAALDRLAAAPAGTFGRGELMRMRQILAFHEHPDRLLLRLDRDLNAPAPLPEVAVAVRDYLTLADRHPAKPEAADWIRTIQAKDRVAASTHAQERWNAGHRTAWLIAALLLADPADAGAAALAEAAGRVPATDPAWLTARYHRLRLLTPRADAAQIRAEADAVLARDDLIRSDRNVFKAVRTQTAASLADFAAHALRAPYCRTGLSTCTADVRTAGDGLIGRRPSGGFAGLGPDARAVIDRLPLHERMAVADMTAMPREIRLDIALTSFVRAVQLRDDAAVDRLAARLVTLLPQVAADWRRIAATPPGADKLFAEAFVMMKIPSLRVDLADYARPTGTVRQFGGYWVDLLLPLPGQHGPSRPFPPASAYLPNGYWSSAYASDREADRADLACLEKCGSGILPLHYPPFVRATLPRALAERRAFIVSMRHFDDSGRPVTVQTAGISLWNSALTYVVRHPGDPRAAEALYRLIRVARWGGNHDHLGRRAFLLLHRRYPRSGWTARSPFYYD</sequence>
<accession>A0A097ED11</accession>
<dbReference type="KEGG" id="stax:MC45_02550"/>
<name>A0A097ED11_9SPHN</name>
<dbReference type="HOGENOM" id="CLU_020205_0_0_5"/>
<proteinExistence type="predicted"/>
<evidence type="ECO:0000256" key="1">
    <source>
        <dbReference type="SAM" id="SignalP"/>
    </source>
</evidence>